<dbReference type="PANTHER" id="PTHR15283:SF4">
    <property type="entry name" value="BURSICON"/>
    <property type="match status" value="1"/>
</dbReference>
<dbReference type="InterPro" id="IPR006207">
    <property type="entry name" value="Cys_knot_C"/>
</dbReference>
<dbReference type="InterPro" id="IPR029034">
    <property type="entry name" value="Cystine-knot_cytokine"/>
</dbReference>
<evidence type="ECO:0000259" key="7">
    <source>
        <dbReference type="PROSITE" id="PS01225"/>
    </source>
</evidence>
<dbReference type="Gene3D" id="2.10.90.10">
    <property type="entry name" value="Cystine-knot cytokines"/>
    <property type="match status" value="1"/>
</dbReference>
<accession>A0A9W9Y837</accession>
<dbReference type="PANTHER" id="PTHR15283">
    <property type="entry name" value="GREMLIN 1"/>
    <property type="match status" value="1"/>
</dbReference>
<reference evidence="8" key="1">
    <citation type="submission" date="2023-01" db="EMBL/GenBank/DDBJ databases">
        <title>Genome assembly of the deep-sea coral Lophelia pertusa.</title>
        <authorList>
            <person name="Herrera S."/>
            <person name="Cordes E."/>
        </authorList>
    </citation>
    <scope>NUCLEOTIDE SEQUENCE</scope>
    <source>
        <strain evidence="8">USNM1676648</strain>
        <tissue evidence="8">Polyp</tissue>
    </source>
</reference>
<dbReference type="SMART" id="SM00041">
    <property type="entry name" value="CT"/>
    <property type="match status" value="1"/>
</dbReference>
<evidence type="ECO:0000256" key="4">
    <source>
        <dbReference type="ARBA" id="ARBA00023157"/>
    </source>
</evidence>
<dbReference type="OrthoDB" id="5583at2759"/>
<keyword evidence="4" id="KW-1015">Disulfide bond</keyword>
<sequence>MTKTSRMLLFMSLAVMSSRSLSSLMANPMQAANDSVHCVRSGYEFTVKVTGCEEHNVTINGCLGTCLSKSTPTGPNHEQVVSCTCCEPIKTENVDVELWCDDKNNPSKRIKYLHTIETATECACTSC</sequence>
<evidence type="ECO:0000313" key="9">
    <source>
        <dbReference type="Proteomes" id="UP001163046"/>
    </source>
</evidence>
<comment type="subcellular location">
    <subcellularLocation>
        <location evidence="1">Secreted</location>
    </subcellularLocation>
</comment>
<name>A0A9W9Y837_9CNID</name>
<dbReference type="GO" id="GO:0038098">
    <property type="term" value="P:sequestering of BMP from receptor via BMP binding"/>
    <property type="evidence" value="ECO:0007669"/>
    <property type="project" value="TreeGrafter"/>
</dbReference>
<dbReference type="EMBL" id="MU827827">
    <property type="protein sequence ID" value="KAJ7321476.1"/>
    <property type="molecule type" value="Genomic_DNA"/>
</dbReference>
<evidence type="ECO:0000256" key="1">
    <source>
        <dbReference type="ARBA" id="ARBA00004613"/>
    </source>
</evidence>
<evidence type="ECO:0000256" key="2">
    <source>
        <dbReference type="ARBA" id="ARBA00022525"/>
    </source>
</evidence>
<keyword evidence="2" id="KW-0964">Secreted</keyword>
<dbReference type="Proteomes" id="UP001163046">
    <property type="component" value="Unassembled WGS sequence"/>
</dbReference>
<organism evidence="8 9">
    <name type="scientific">Desmophyllum pertusum</name>
    <dbReference type="NCBI Taxonomy" id="174260"/>
    <lineage>
        <taxon>Eukaryota</taxon>
        <taxon>Metazoa</taxon>
        <taxon>Cnidaria</taxon>
        <taxon>Anthozoa</taxon>
        <taxon>Hexacorallia</taxon>
        <taxon>Scleractinia</taxon>
        <taxon>Caryophylliina</taxon>
        <taxon>Caryophylliidae</taxon>
        <taxon>Desmophyllum</taxon>
    </lineage>
</organism>
<feature type="signal peptide" evidence="6">
    <location>
        <begin position="1"/>
        <end position="22"/>
    </location>
</feature>
<evidence type="ECO:0000256" key="3">
    <source>
        <dbReference type="ARBA" id="ARBA00022729"/>
    </source>
</evidence>
<dbReference type="Pfam" id="PF03045">
    <property type="entry name" value="DAN"/>
    <property type="match status" value="1"/>
</dbReference>
<keyword evidence="9" id="KW-1185">Reference proteome</keyword>
<dbReference type="GO" id="GO:0005615">
    <property type="term" value="C:extracellular space"/>
    <property type="evidence" value="ECO:0007669"/>
    <property type="project" value="TreeGrafter"/>
</dbReference>
<evidence type="ECO:0000256" key="5">
    <source>
        <dbReference type="PROSITE-ProRule" id="PRU00039"/>
    </source>
</evidence>
<dbReference type="AlphaFoldDB" id="A0A9W9Y837"/>
<protein>
    <submittedName>
        <fullName evidence="8">Oligomeric mucus gel-forming</fullName>
    </submittedName>
</protein>
<dbReference type="GO" id="GO:0009887">
    <property type="term" value="P:animal organ morphogenesis"/>
    <property type="evidence" value="ECO:0007669"/>
    <property type="project" value="TreeGrafter"/>
</dbReference>
<evidence type="ECO:0000256" key="6">
    <source>
        <dbReference type="SAM" id="SignalP"/>
    </source>
</evidence>
<gene>
    <name evidence="8" type="primary">MUC6</name>
    <name evidence="8" type="ORF">OS493_034829</name>
</gene>
<comment type="caution">
    <text evidence="5">Lacks conserved residue(s) required for the propagation of feature annotation.</text>
</comment>
<dbReference type="InterPro" id="IPR004133">
    <property type="entry name" value="DAN_dom"/>
</dbReference>
<keyword evidence="3 6" id="KW-0732">Signal</keyword>
<dbReference type="GO" id="GO:0048018">
    <property type="term" value="F:receptor ligand activity"/>
    <property type="evidence" value="ECO:0007669"/>
    <property type="project" value="TreeGrafter"/>
</dbReference>
<feature type="domain" description="CTCK" evidence="7">
    <location>
        <begin position="38"/>
        <end position="123"/>
    </location>
</feature>
<proteinExistence type="predicted"/>
<evidence type="ECO:0000313" key="8">
    <source>
        <dbReference type="EMBL" id="KAJ7321476.1"/>
    </source>
</evidence>
<comment type="caution">
    <text evidence="8">The sequence shown here is derived from an EMBL/GenBank/DDBJ whole genome shotgun (WGS) entry which is preliminary data.</text>
</comment>
<feature type="chain" id="PRO_5040735812" evidence="6">
    <location>
        <begin position="23"/>
        <end position="127"/>
    </location>
</feature>
<dbReference type="GO" id="GO:0036122">
    <property type="term" value="F:BMP binding"/>
    <property type="evidence" value="ECO:0007669"/>
    <property type="project" value="TreeGrafter"/>
</dbReference>
<dbReference type="PROSITE" id="PS01225">
    <property type="entry name" value="CTCK_2"/>
    <property type="match status" value="1"/>
</dbReference>